<reference evidence="2 3" key="2">
    <citation type="submission" date="2013-09" db="EMBL/GenBank/DDBJ databases">
        <title>Whole genome comparison of six Crocosphaera watsonii strains with differing phenotypes.</title>
        <authorList>
            <person name="Bench S.R."/>
            <person name="Heller P."/>
            <person name="Frank I."/>
            <person name="Arciniega M."/>
            <person name="Shilova I.N."/>
            <person name="Zehr J.P."/>
        </authorList>
    </citation>
    <scope>NUCLEOTIDE SEQUENCE [LARGE SCALE GENOMIC DNA]</scope>
    <source>
        <strain evidence="2 3">WH 0401</strain>
    </source>
</reference>
<accession>T2J7J2</accession>
<keyword evidence="2" id="KW-0808">Transferase</keyword>
<keyword evidence="2" id="KW-0695">RNA-directed DNA polymerase</keyword>
<sequence length="41" mass="5294">MVRHKIKDFSELWKSLPWKKFRRNLFRLQRRLFKAIQAEEY</sequence>
<proteinExistence type="predicted"/>
<evidence type="ECO:0000259" key="1">
    <source>
        <dbReference type="Pfam" id="PF13655"/>
    </source>
</evidence>
<feature type="domain" description="Reverse transcriptase N-terminal" evidence="1">
    <location>
        <begin position="13"/>
        <end position="40"/>
    </location>
</feature>
<dbReference type="Pfam" id="PF13655">
    <property type="entry name" value="RVT_N"/>
    <property type="match status" value="1"/>
</dbReference>
<evidence type="ECO:0000313" key="3">
    <source>
        <dbReference type="Proteomes" id="UP000018198"/>
    </source>
</evidence>
<dbReference type="InterPro" id="IPR025960">
    <property type="entry name" value="RVT_N"/>
</dbReference>
<protein>
    <submittedName>
        <fullName evidence="2">RNA-directed DNA polymerase (Reverse transcriptase):HNH endonuclease</fullName>
    </submittedName>
</protein>
<dbReference type="AlphaFoldDB" id="T2J7J2"/>
<name>T2J7J2_CROWT</name>
<reference evidence="2 3" key="1">
    <citation type="submission" date="2013-01" db="EMBL/GenBank/DDBJ databases">
        <authorList>
            <person name="Bench S."/>
        </authorList>
    </citation>
    <scope>NUCLEOTIDE SEQUENCE [LARGE SCALE GENOMIC DNA]</scope>
    <source>
        <strain evidence="2 3">WH 0401</strain>
    </source>
</reference>
<organism evidence="2 3">
    <name type="scientific">Crocosphaera watsonii WH 0401</name>
    <dbReference type="NCBI Taxonomy" id="555881"/>
    <lineage>
        <taxon>Bacteria</taxon>
        <taxon>Bacillati</taxon>
        <taxon>Cyanobacteriota</taxon>
        <taxon>Cyanophyceae</taxon>
        <taxon>Oscillatoriophycideae</taxon>
        <taxon>Chroococcales</taxon>
        <taxon>Aphanothecaceae</taxon>
        <taxon>Crocosphaera</taxon>
    </lineage>
</organism>
<dbReference type="EMBL" id="CAQM01000153">
    <property type="protein sequence ID" value="CCQ60457.1"/>
    <property type="molecule type" value="Genomic_DNA"/>
</dbReference>
<keyword evidence="2" id="KW-0378">Hydrolase</keyword>
<dbReference type="GO" id="GO:0003964">
    <property type="term" value="F:RNA-directed DNA polymerase activity"/>
    <property type="evidence" value="ECO:0007669"/>
    <property type="project" value="UniProtKB-KW"/>
</dbReference>
<gene>
    <name evidence="2" type="ORF">CWATWH0401_4955</name>
</gene>
<dbReference type="Proteomes" id="UP000018198">
    <property type="component" value="Unassembled WGS sequence"/>
</dbReference>
<keyword evidence="2" id="KW-0255">Endonuclease</keyword>
<evidence type="ECO:0000313" key="2">
    <source>
        <dbReference type="EMBL" id="CCQ60457.1"/>
    </source>
</evidence>
<keyword evidence="2" id="KW-0548">Nucleotidyltransferase</keyword>
<comment type="caution">
    <text evidence="2">The sequence shown here is derived from an EMBL/GenBank/DDBJ whole genome shotgun (WGS) entry which is preliminary data.</text>
</comment>
<dbReference type="GO" id="GO:0004519">
    <property type="term" value="F:endonuclease activity"/>
    <property type="evidence" value="ECO:0007669"/>
    <property type="project" value="UniProtKB-KW"/>
</dbReference>
<keyword evidence="2" id="KW-0540">Nuclease</keyword>